<feature type="domain" description="AAA" evidence="20">
    <location>
        <begin position="274"/>
        <end position="393"/>
    </location>
</feature>
<evidence type="ECO:0000259" key="20">
    <source>
        <dbReference type="Pfam" id="PF13614"/>
    </source>
</evidence>
<evidence type="ECO:0000256" key="4">
    <source>
        <dbReference type="ARBA" id="ARBA00008883"/>
    </source>
</evidence>
<dbReference type="InterPro" id="IPR050445">
    <property type="entry name" value="Bact_polysacc_biosynth/exp"/>
</dbReference>
<keyword evidence="12" id="KW-0067">ATP-binding</keyword>
<accession>A0ABV5MR74</accession>
<dbReference type="InterPro" id="IPR003856">
    <property type="entry name" value="LPS_length_determ_N"/>
</dbReference>
<evidence type="ECO:0000256" key="14">
    <source>
        <dbReference type="ARBA" id="ARBA00023136"/>
    </source>
</evidence>
<comment type="catalytic activity">
    <reaction evidence="16">
        <text>L-tyrosyl-[protein] + ATP = O-phospho-L-tyrosyl-[protein] + ADP + H(+)</text>
        <dbReference type="Rhea" id="RHEA:10596"/>
        <dbReference type="Rhea" id="RHEA-COMP:10136"/>
        <dbReference type="Rhea" id="RHEA-COMP:20101"/>
        <dbReference type="ChEBI" id="CHEBI:15378"/>
        <dbReference type="ChEBI" id="CHEBI:30616"/>
        <dbReference type="ChEBI" id="CHEBI:46858"/>
        <dbReference type="ChEBI" id="CHEBI:61978"/>
        <dbReference type="ChEBI" id="CHEBI:456216"/>
        <dbReference type="EC" id="2.7.10.2"/>
    </reaction>
</comment>
<dbReference type="Pfam" id="PF13614">
    <property type="entry name" value="AAA_31"/>
    <property type="match status" value="1"/>
</dbReference>
<dbReference type="InterPro" id="IPR027417">
    <property type="entry name" value="P-loop_NTPase"/>
</dbReference>
<organism evidence="21 22">
    <name type="scientific">Dactylosporangium vinaceum</name>
    <dbReference type="NCBI Taxonomy" id="53362"/>
    <lineage>
        <taxon>Bacteria</taxon>
        <taxon>Bacillati</taxon>
        <taxon>Actinomycetota</taxon>
        <taxon>Actinomycetes</taxon>
        <taxon>Micromonosporales</taxon>
        <taxon>Micromonosporaceae</taxon>
        <taxon>Dactylosporangium</taxon>
    </lineage>
</organism>
<evidence type="ECO:0000313" key="22">
    <source>
        <dbReference type="Proteomes" id="UP001589608"/>
    </source>
</evidence>
<evidence type="ECO:0000256" key="1">
    <source>
        <dbReference type="ARBA" id="ARBA00004429"/>
    </source>
</evidence>
<dbReference type="InterPro" id="IPR005702">
    <property type="entry name" value="Wzc-like_C"/>
</dbReference>
<keyword evidence="14 18" id="KW-0472">Membrane</keyword>
<evidence type="ECO:0000259" key="19">
    <source>
        <dbReference type="Pfam" id="PF02706"/>
    </source>
</evidence>
<dbReference type="Pfam" id="PF02706">
    <property type="entry name" value="Wzz"/>
    <property type="match status" value="1"/>
</dbReference>
<dbReference type="EC" id="2.7.10.2" evidence="5"/>
<evidence type="ECO:0000256" key="8">
    <source>
        <dbReference type="ARBA" id="ARBA00022679"/>
    </source>
</evidence>
<keyword evidence="6" id="KW-1003">Cell membrane</keyword>
<name>A0ABV5MR74_9ACTN</name>
<dbReference type="CDD" id="cd05387">
    <property type="entry name" value="BY-kinase"/>
    <property type="match status" value="1"/>
</dbReference>
<evidence type="ECO:0000256" key="12">
    <source>
        <dbReference type="ARBA" id="ARBA00022840"/>
    </source>
</evidence>
<keyword evidence="7" id="KW-0997">Cell inner membrane</keyword>
<comment type="subcellular location">
    <subcellularLocation>
        <location evidence="1">Cell inner membrane</location>
        <topology evidence="1">Multi-pass membrane protein</topology>
    </subcellularLocation>
</comment>
<dbReference type="RefSeq" id="WP_223104390.1">
    <property type="nucleotide sequence ID" value="NZ_CP061913.1"/>
</dbReference>
<comment type="similarity">
    <text evidence="3">Belongs to the CpsD/CapB family.</text>
</comment>
<evidence type="ECO:0000256" key="3">
    <source>
        <dbReference type="ARBA" id="ARBA00007316"/>
    </source>
</evidence>
<keyword evidence="11" id="KW-0418">Kinase</keyword>
<dbReference type="InterPro" id="IPR025669">
    <property type="entry name" value="AAA_dom"/>
</dbReference>
<evidence type="ECO:0000256" key="11">
    <source>
        <dbReference type="ARBA" id="ARBA00022777"/>
    </source>
</evidence>
<proteinExistence type="inferred from homology"/>
<dbReference type="NCBIfam" id="TIGR01007">
    <property type="entry name" value="eps_fam"/>
    <property type="match status" value="1"/>
</dbReference>
<evidence type="ECO:0000256" key="9">
    <source>
        <dbReference type="ARBA" id="ARBA00022692"/>
    </source>
</evidence>
<reference evidence="21 22" key="1">
    <citation type="submission" date="2024-09" db="EMBL/GenBank/DDBJ databases">
        <authorList>
            <person name="Sun Q."/>
            <person name="Mori K."/>
        </authorList>
    </citation>
    <scope>NUCLEOTIDE SEQUENCE [LARGE SCALE GENOMIC DNA]</scope>
    <source>
        <strain evidence="21 22">JCM 3307</strain>
    </source>
</reference>
<keyword evidence="15" id="KW-0829">Tyrosine-protein kinase</keyword>
<feature type="transmembrane region" description="Helical" evidence="18">
    <location>
        <begin position="14"/>
        <end position="33"/>
    </location>
</feature>
<evidence type="ECO:0000256" key="18">
    <source>
        <dbReference type="SAM" id="Phobius"/>
    </source>
</evidence>
<evidence type="ECO:0000256" key="7">
    <source>
        <dbReference type="ARBA" id="ARBA00022519"/>
    </source>
</evidence>
<dbReference type="PANTHER" id="PTHR32309">
    <property type="entry name" value="TYROSINE-PROTEIN KINASE"/>
    <property type="match status" value="1"/>
</dbReference>
<keyword evidence="22" id="KW-1185">Reference proteome</keyword>
<dbReference type="GO" id="GO:0004715">
    <property type="term" value="F:non-membrane spanning protein tyrosine kinase activity"/>
    <property type="evidence" value="ECO:0007669"/>
    <property type="project" value="UniProtKB-EC"/>
</dbReference>
<evidence type="ECO:0000256" key="16">
    <source>
        <dbReference type="ARBA" id="ARBA00051245"/>
    </source>
</evidence>
<evidence type="ECO:0000256" key="6">
    <source>
        <dbReference type="ARBA" id="ARBA00022475"/>
    </source>
</evidence>
<feature type="region of interest" description="Disordered" evidence="17">
    <location>
        <begin position="468"/>
        <end position="495"/>
    </location>
</feature>
<dbReference type="PANTHER" id="PTHR32309:SF13">
    <property type="entry name" value="FERRIC ENTEROBACTIN TRANSPORT PROTEIN FEPE"/>
    <property type="match status" value="1"/>
</dbReference>
<evidence type="ECO:0000256" key="15">
    <source>
        <dbReference type="ARBA" id="ARBA00023137"/>
    </source>
</evidence>
<evidence type="ECO:0000256" key="17">
    <source>
        <dbReference type="SAM" id="MobiDB-lite"/>
    </source>
</evidence>
<evidence type="ECO:0000256" key="5">
    <source>
        <dbReference type="ARBA" id="ARBA00011903"/>
    </source>
</evidence>
<sequence>MNLHDYLRVLRKRWPFVVITFAVAMVLGVLVTLNTTPRYASTLTFFVTTSNQGSAGDAYQGGLYSQQRVKSYADLLTSERLGQAVVDDLALPMSAVTLVSKVDAIVVPDTVLLRVTVTDTSKDQSLRIAQALGRQFTRLVGQLETPPDAAAAPVKVEVVGGPRLEAAPVAPRPLRNMGIAVALGLLLGVGLAVLRETLDTSIRSAEALRDISGAPDLVTVAFDATAKDSPLAVGDAGFSPRAEAFRQLRTNLKFVDVGRPLKVLALVSAVPSEGKSTFAANLATTMAAQDGARILLIEADLRRPKVADYLGVEGSVGLTNVLIGQVGIDDVLQPLGRNDLWVLPSGSIPPNPSELLASPRMHELLEELKSRYDLIILDSPALLPVTDGAVAASHADGSLLIVRYGHTTRTQVNKALDMLAAVDATIIGCGLNMVPGKGGDAYTYQYDYGYGDDTSHRPRLVDQLEEAKHLTGRQSAASSPRPAARPRRRSRAKVH</sequence>
<evidence type="ECO:0000256" key="2">
    <source>
        <dbReference type="ARBA" id="ARBA00006683"/>
    </source>
</evidence>
<feature type="domain" description="Polysaccharide chain length determinant N-terminal" evidence="19">
    <location>
        <begin position="2"/>
        <end position="89"/>
    </location>
</feature>
<feature type="compositionally biased region" description="Basic residues" evidence="17">
    <location>
        <begin position="484"/>
        <end position="495"/>
    </location>
</feature>
<comment type="similarity">
    <text evidence="4">Belongs to the etk/wzc family.</text>
</comment>
<dbReference type="EMBL" id="JBHMCA010000090">
    <property type="protein sequence ID" value="MFB9451363.1"/>
    <property type="molecule type" value="Genomic_DNA"/>
</dbReference>
<evidence type="ECO:0000256" key="13">
    <source>
        <dbReference type="ARBA" id="ARBA00022989"/>
    </source>
</evidence>
<gene>
    <name evidence="21" type="ORF">ACFFTR_50585</name>
</gene>
<comment type="caution">
    <text evidence="21">The sequence shown here is derived from an EMBL/GenBank/DDBJ whole genome shotgun (WGS) entry which is preliminary data.</text>
</comment>
<protein>
    <recommendedName>
        <fullName evidence="5">non-specific protein-tyrosine kinase</fullName>
        <ecNumber evidence="5">2.7.10.2</ecNumber>
    </recommendedName>
</protein>
<keyword evidence="9 18" id="KW-0812">Transmembrane</keyword>
<evidence type="ECO:0000313" key="21">
    <source>
        <dbReference type="EMBL" id="MFB9451363.1"/>
    </source>
</evidence>
<dbReference type="Gene3D" id="3.40.50.300">
    <property type="entry name" value="P-loop containing nucleotide triphosphate hydrolases"/>
    <property type="match status" value="1"/>
</dbReference>
<evidence type="ECO:0000256" key="10">
    <source>
        <dbReference type="ARBA" id="ARBA00022741"/>
    </source>
</evidence>
<keyword evidence="8 21" id="KW-0808">Transferase</keyword>
<comment type="similarity">
    <text evidence="2">Belongs to the CpsC/CapA family.</text>
</comment>
<dbReference type="SUPFAM" id="SSF52540">
    <property type="entry name" value="P-loop containing nucleoside triphosphate hydrolases"/>
    <property type="match status" value="1"/>
</dbReference>
<keyword evidence="10" id="KW-0547">Nucleotide-binding</keyword>
<dbReference type="Proteomes" id="UP001589608">
    <property type="component" value="Unassembled WGS sequence"/>
</dbReference>
<keyword evidence="13 18" id="KW-1133">Transmembrane helix</keyword>